<dbReference type="SUPFAM" id="SSF55874">
    <property type="entry name" value="ATPase domain of HSP90 chaperone/DNA topoisomerase II/histidine kinase"/>
    <property type="match status" value="1"/>
</dbReference>
<dbReference type="InterPro" id="IPR017205">
    <property type="entry name" value="Sig_transdc_His_kinase_ChrS"/>
</dbReference>
<evidence type="ECO:0000259" key="6">
    <source>
        <dbReference type="Pfam" id="PF07730"/>
    </source>
</evidence>
<dbReference type="Pfam" id="PF07730">
    <property type="entry name" value="HisKA_3"/>
    <property type="match status" value="1"/>
</dbReference>
<evidence type="ECO:0000313" key="8">
    <source>
        <dbReference type="Proteomes" id="UP000005442"/>
    </source>
</evidence>
<dbReference type="GO" id="GO:0000155">
    <property type="term" value="F:phosphorelay sensor kinase activity"/>
    <property type="evidence" value="ECO:0007669"/>
    <property type="project" value="InterPro"/>
</dbReference>
<keyword evidence="4" id="KW-1133">Transmembrane helix</keyword>
<dbReference type="GO" id="GO:0046983">
    <property type="term" value="F:protein dimerization activity"/>
    <property type="evidence" value="ECO:0007669"/>
    <property type="project" value="InterPro"/>
</dbReference>
<feature type="transmembrane region" description="Helical" evidence="4">
    <location>
        <begin position="144"/>
        <end position="164"/>
    </location>
</feature>
<dbReference type="EMBL" id="CP003169">
    <property type="protein sequence ID" value="AEV74170.1"/>
    <property type="molecule type" value="Genomic_DNA"/>
</dbReference>
<dbReference type="HOGENOM" id="CLU_000445_20_15_11"/>
<feature type="transmembrane region" description="Helical" evidence="4">
    <location>
        <begin position="117"/>
        <end position="138"/>
    </location>
</feature>
<feature type="domain" description="Signal transduction histidine kinase subgroup 3 dimerisation and phosphoacceptor" evidence="6">
    <location>
        <begin position="200"/>
        <end position="266"/>
    </location>
</feature>
<gene>
    <name evidence="7" type="ordered locus">MycrhN_3652</name>
</gene>
<dbReference type="PANTHER" id="PTHR24421:SF61">
    <property type="entry name" value="OXYGEN SENSOR HISTIDINE KINASE NREB"/>
    <property type="match status" value="1"/>
</dbReference>
<accession>G8RUF3</accession>
<dbReference type="Gene3D" id="3.30.565.10">
    <property type="entry name" value="Histidine kinase-like ATPase, C-terminal domain"/>
    <property type="match status" value="1"/>
</dbReference>
<evidence type="ECO:0000259" key="5">
    <source>
        <dbReference type="Pfam" id="PF02518"/>
    </source>
</evidence>
<keyword evidence="2 7" id="KW-0418">Kinase</keyword>
<evidence type="ECO:0000256" key="4">
    <source>
        <dbReference type="SAM" id="Phobius"/>
    </source>
</evidence>
<keyword evidence="4" id="KW-0812">Transmembrane</keyword>
<dbReference type="STRING" id="710685.MycrhN_3652"/>
<keyword evidence="8" id="KW-1185">Reference proteome</keyword>
<evidence type="ECO:0000256" key="2">
    <source>
        <dbReference type="ARBA" id="ARBA00022777"/>
    </source>
</evidence>
<evidence type="ECO:0000256" key="1">
    <source>
        <dbReference type="ARBA" id="ARBA00022679"/>
    </source>
</evidence>
<dbReference type="KEGG" id="mrh:MycrhN_3652"/>
<dbReference type="CDD" id="cd16917">
    <property type="entry name" value="HATPase_UhpB-NarQ-NarX-like"/>
    <property type="match status" value="1"/>
</dbReference>
<dbReference type="OrthoDB" id="144293at2"/>
<dbReference type="PIRSF" id="PIRSF037434">
    <property type="entry name" value="STHK_ChrS"/>
    <property type="match status" value="1"/>
</dbReference>
<feature type="domain" description="Histidine kinase/HSP90-like ATPase" evidence="5">
    <location>
        <begin position="309"/>
        <end position="391"/>
    </location>
</feature>
<name>G8RUF3_MYCRN</name>
<evidence type="ECO:0000313" key="7">
    <source>
        <dbReference type="EMBL" id="AEV74170.1"/>
    </source>
</evidence>
<dbReference type="InterPro" id="IPR036890">
    <property type="entry name" value="HATPase_C_sf"/>
</dbReference>
<dbReference type="Proteomes" id="UP000005442">
    <property type="component" value="Chromosome"/>
</dbReference>
<evidence type="ECO:0000256" key="3">
    <source>
        <dbReference type="ARBA" id="ARBA00023012"/>
    </source>
</evidence>
<dbReference type="Pfam" id="PF02518">
    <property type="entry name" value="HATPase_c"/>
    <property type="match status" value="1"/>
</dbReference>
<organism evidence="7 8">
    <name type="scientific">Mycolicibacterium rhodesiae (strain NBB3)</name>
    <name type="common">Mycobacterium rhodesiae</name>
    <dbReference type="NCBI Taxonomy" id="710685"/>
    <lineage>
        <taxon>Bacteria</taxon>
        <taxon>Bacillati</taxon>
        <taxon>Actinomycetota</taxon>
        <taxon>Actinomycetes</taxon>
        <taxon>Mycobacteriales</taxon>
        <taxon>Mycobacteriaceae</taxon>
        <taxon>Mycolicibacterium</taxon>
    </lineage>
</organism>
<dbReference type="eggNOG" id="COG4585">
    <property type="taxonomic scope" value="Bacteria"/>
</dbReference>
<dbReference type="GO" id="GO:0016020">
    <property type="term" value="C:membrane"/>
    <property type="evidence" value="ECO:0007669"/>
    <property type="project" value="InterPro"/>
</dbReference>
<dbReference type="PATRIC" id="fig|710685.3.peg.3662"/>
<dbReference type="InterPro" id="IPR050482">
    <property type="entry name" value="Sensor_HK_TwoCompSys"/>
</dbReference>
<protein>
    <submittedName>
        <fullName evidence="7">Signal transduction histidine kinase</fullName>
    </submittedName>
</protein>
<dbReference type="RefSeq" id="WP_014211926.1">
    <property type="nucleotide sequence ID" value="NC_016604.1"/>
</dbReference>
<keyword evidence="1" id="KW-0808">Transferase</keyword>
<proteinExistence type="predicted"/>
<dbReference type="PANTHER" id="PTHR24421">
    <property type="entry name" value="NITRATE/NITRITE SENSOR PROTEIN NARX-RELATED"/>
    <property type="match status" value="1"/>
</dbReference>
<feature type="transmembrane region" description="Helical" evidence="4">
    <location>
        <begin position="44"/>
        <end position="64"/>
    </location>
</feature>
<keyword evidence="4" id="KW-0472">Membrane</keyword>
<keyword evidence="3" id="KW-0902">Two-component regulatory system</keyword>
<dbReference type="Gene3D" id="1.20.5.1930">
    <property type="match status" value="1"/>
</dbReference>
<dbReference type="InterPro" id="IPR003594">
    <property type="entry name" value="HATPase_dom"/>
</dbReference>
<sequence>MNRDAPDGWPRGGEWNWLWEAYAVGLAVATIVAVVLLDHRFPGNVVGAAIALSAMAAVVLAFGRRVTRSPDRGWRAVAFVTMVVGLWILAMLASPVSVAAVIATYPVVFSTLPLRTALVVTTIVNLIPLGILLLTHGIEAPNLTMAVAITLIGVVAAPVVGTVITRSMKQRRQLALLVAELAATRAESARLSREAGTAAERERLAREIHDTLAQGFTSIVMLAQAIEPELESDTAAAKRHVELIGATARENLAEARAMVAELTPSPLEEPLPAAIARQCDRLAAETDAAMTVRIDGDLPAQSMSSDVVLLRAAQEAFANIRKHARADAVTVELTPTGTGVRLAVTDNGIGFNGHPEGFGLRGMRARVAQVGGTMTLATAEGGGTRLTVEVPS</sequence>
<dbReference type="AlphaFoldDB" id="G8RUF3"/>
<feature type="transmembrane region" description="Helical" evidence="4">
    <location>
        <begin position="76"/>
        <end position="105"/>
    </location>
</feature>
<reference evidence="7 8" key="1">
    <citation type="submission" date="2011-12" db="EMBL/GenBank/DDBJ databases">
        <title>Complete sequence of Mycobacterium rhodesiae NBB3.</title>
        <authorList>
            <consortium name="US DOE Joint Genome Institute"/>
            <person name="Lucas S."/>
            <person name="Han J."/>
            <person name="Lapidus A."/>
            <person name="Cheng J.-F."/>
            <person name="Goodwin L."/>
            <person name="Pitluck S."/>
            <person name="Peters L."/>
            <person name="Mikhailova N."/>
            <person name="Gu W."/>
            <person name="Detter J.C."/>
            <person name="Han C."/>
            <person name="Tapia R."/>
            <person name="Land M."/>
            <person name="Hauser L."/>
            <person name="Kyrpides N."/>
            <person name="Ivanova N."/>
            <person name="Pagani I."/>
            <person name="Mattes T."/>
            <person name="Holmes A."/>
            <person name="Rutledge P."/>
            <person name="Paulsen I."/>
            <person name="Coleman N."/>
            <person name="Woyke T."/>
        </authorList>
    </citation>
    <scope>NUCLEOTIDE SEQUENCE [LARGE SCALE GENOMIC DNA]</scope>
    <source>
        <strain evidence="7 8">NBB3</strain>
    </source>
</reference>
<dbReference type="InterPro" id="IPR011712">
    <property type="entry name" value="Sig_transdc_His_kin_sub3_dim/P"/>
</dbReference>
<feature type="transmembrane region" description="Helical" evidence="4">
    <location>
        <begin position="17"/>
        <end position="37"/>
    </location>
</feature>